<evidence type="ECO:0000313" key="2">
    <source>
        <dbReference type="EMBL" id="MVO10998.1"/>
    </source>
</evidence>
<feature type="chain" id="PRO_5026325796" description="Secreted protein" evidence="1">
    <location>
        <begin position="23"/>
        <end position="57"/>
    </location>
</feature>
<dbReference type="Proteomes" id="UP000431264">
    <property type="component" value="Unassembled WGS sequence"/>
</dbReference>
<evidence type="ECO:0000313" key="3">
    <source>
        <dbReference type="Proteomes" id="UP000431264"/>
    </source>
</evidence>
<dbReference type="OrthoDB" id="1380404at2"/>
<comment type="caution">
    <text evidence="2">The sequence shown here is derived from an EMBL/GenBank/DDBJ whole genome shotgun (WGS) entry which is preliminary data.</text>
</comment>
<keyword evidence="3" id="KW-1185">Reference proteome</keyword>
<dbReference type="PROSITE" id="PS51257">
    <property type="entry name" value="PROKAR_LIPOPROTEIN"/>
    <property type="match status" value="1"/>
</dbReference>
<reference evidence="3" key="1">
    <citation type="submission" date="2019-05" db="EMBL/GenBank/DDBJ databases">
        <title>Flavobacterium profundi sp. nov., isolated from a deep-sea seamount.</title>
        <authorList>
            <person name="Zhang D.-C."/>
        </authorList>
    </citation>
    <scope>NUCLEOTIDE SEQUENCE [LARGE SCALE GENOMIC DNA]</scope>
    <source>
        <strain evidence="3">TP390</strain>
    </source>
</reference>
<dbReference type="EMBL" id="WQLW01000019">
    <property type="protein sequence ID" value="MVO10998.1"/>
    <property type="molecule type" value="Genomic_DNA"/>
</dbReference>
<dbReference type="AlphaFoldDB" id="A0A6I4IX87"/>
<accession>A0A6I4IX87</accession>
<organism evidence="2 3">
    <name type="scientific">Flavobacterium profundi</name>
    <dbReference type="NCBI Taxonomy" id="1774945"/>
    <lineage>
        <taxon>Bacteria</taxon>
        <taxon>Pseudomonadati</taxon>
        <taxon>Bacteroidota</taxon>
        <taxon>Flavobacteriia</taxon>
        <taxon>Flavobacteriales</taxon>
        <taxon>Flavobacteriaceae</taxon>
        <taxon>Flavobacterium</taxon>
    </lineage>
</organism>
<sequence length="57" mass="6188">MKKIFLTLAVVLIASFSSVSCTTDSYDADMENNASNIHADDTGEIVQTDPIIIPKKD</sequence>
<protein>
    <recommendedName>
        <fullName evidence="4">Secreted protein</fullName>
    </recommendedName>
</protein>
<proteinExistence type="predicted"/>
<evidence type="ECO:0008006" key="4">
    <source>
        <dbReference type="Google" id="ProtNLM"/>
    </source>
</evidence>
<gene>
    <name evidence="2" type="ORF">GOQ30_17635</name>
</gene>
<feature type="signal peptide" evidence="1">
    <location>
        <begin position="1"/>
        <end position="22"/>
    </location>
</feature>
<evidence type="ECO:0000256" key="1">
    <source>
        <dbReference type="SAM" id="SignalP"/>
    </source>
</evidence>
<dbReference type="RefSeq" id="WP_157504305.1">
    <property type="nucleotide sequence ID" value="NZ_VDCZ01000019.1"/>
</dbReference>
<keyword evidence="1" id="KW-0732">Signal</keyword>
<name>A0A6I4IX87_9FLAO</name>